<protein>
    <submittedName>
        <fullName evidence="1">Uncharacterized protein</fullName>
    </submittedName>
</protein>
<gene>
    <name evidence="1" type="ORF">LCGC14_0425670</name>
</gene>
<proteinExistence type="predicted"/>
<evidence type="ECO:0000313" key="1">
    <source>
        <dbReference type="EMBL" id="KKN70965.1"/>
    </source>
</evidence>
<organism evidence="1">
    <name type="scientific">marine sediment metagenome</name>
    <dbReference type="NCBI Taxonomy" id="412755"/>
    <lineage>
        <taxon>unclassified sequences</taxon>
        <taxon>metagenomes</taxon>
        <taxon>ecological metagenomes</taxon>
    </lineage>
</organism>
<dbReference type="AlphaFoldDB" id="A0A0F9SPL8"/>
<comment type="caution">
    <text evidence="1">The sequence shown here is derived from an EMBL/GenBank/DDBJ whole genome shotgun (WGS) entry which is preliminary data.</text>
</comment>
<accession>A0A0F9SPL8</accession>
<reference evidence="1" key="1">
    <citation type="journal article" date="2015" name="Nature">
        <title>Complex archaea that bridge the gap between prokaryotes and eukaryotes.</title>
        <authorList>
            <person name="Spang A."/>
            <person name="Saw J.H."/>
            <person name="Jorgensen S.L."/>
            <person name="Zaremba-Niedzwiedzka K."/>
            <person name="Martijn J."/>
            <person name="Lind A.E."/>
            <person name="van Eijk R."/>
            <person name="Schleper C."/>
            <person name="Guy L."/>
            <person name="Ettema T.J."/>
        </authorList>
    </citation>
    <scope>NUCLEOTIDE SEQUENCE</scope>
</reference>
<sequence length="101" mass="11488">MQVNFTEIILRDINGNAAMSSNFHKTIADRLYNHAKTCDFVEIAMKINKGESVDLSAKQIEEVRSLIKDPKMAVFTHARKAFNDFVDEVLATEAQRLKDET</sequence>
<name>A0A0F9SPL8_9ZZZZ</name>
<dbReference type="EMBL" id="LAZR01000393">
    <property type="protein sequence ID" value="KKN70965.1"/>
    <property type="molecule type" value="Genomic_DNA"/>
</dbReference>